<evidence type="ECO:0000313" key="2">
    <source>
        <dbReference type="Proteomes" id="UP001234178"/>
    </source>
</evidence>
<gene>
    <name evidence="1" type="ORF">OUZ56_004933</name>
</gene>
<name>A0ABQ9YRA6_9CRUS</name>
<proteinExistence type="predicted"/>
<protein>
    <submittedName>
        <fullName evidence="1">Uncharacterized protein</fullName>
    </submittedName>
</protein>
<evidence type="ECO:0000313" key="1">
    <source>
        <dbReference type="EMBL" id="KAK4003151.1"/>
    </source>
</evidence>
<sequence>MSFVAVTDLLLPPPIYVDHVALDSSEVSSAQRVVNKSAVRCGSPFSYGDERETEQKQTVEE</sequence>
<comment type="caution">
    <text evidence="1">The sequence shown here is derived from an EMBL/GenBank/DDBJ whole genome shotgun (WGS) entry which is preliminary data.</text>
</comment>
<reference evidence="1 2" key="1">
    <citation type="journal article" date="2023" name="Nucleic Acids Res.">
        <title>The hologenome of Daphnia magna reveals possible DNA methylation and microbiome-mediated evolution of the host genome.</title>
        <authorList>
            <person name="Chaturvedi A."/>
            <person name="Li X."/>
            <person name="Dhandapani V."/>
            <person name="Marshall H."/>
            <person name="Kissane S."/>
            <person name="Cuenca-Cambronero M."/>
            <person name="Asole G."/>
            <person name="Calvet F."/>
            <person name="Ruiz-Romero M."/>
            <person name="Marangio P."/>
            <person name="Guigo R."/>
            <person name="Rago D."/>
            <person name="Mirbahai L."/>
            <person name="Eastwood N."/>
            <person name="Colbourne J.K."/>
            <person name="Zhou J."/>
            <person name="Mallon E."/>
            <person name="Orsini L."/>
        </authorList>
    </citation>
    <scope>NUCLEOTIDE SEQUENCE [LARGE SCALE GENOMIC DNA]</scope>
    <source>
        <strain evidence="1">LRV0_1</strain>
    </source>
</reference>
<dbReference type="EMBL" id="JAOYFB010000001">
    <property type="protein sequence ID" value="KAK4003151.1"/>
    <property type="molecule type" value="Genomic_DNA"/>
</dbReference>
<organism evidence="1 2">
    <name type="scientific">Daphnia magna</name>
    <dbReference type="NCBI Taxonomy" id="35525"/>
    <lineage>
        <taxon>Eukaryota</taxon>
        <taxon>Metazoa</taxon>
        <taxon>Ecdysozoa</taxon>
        <taxon>Arthropoda</taxon>
        <taxon>Crustacea</taxon>
        <taxon>Branchiopoda</taxon>
        <taxon>Diplostraca</taxon>
        <taxon>Cladocera</taxon>
        <taxon>Anomopoda</taxon>
        <taxon>Daphniidae</taxon>
        <taxon>Daphnia</taxon>
    </lineage>
</organism>
<accession>A0ABQ9YRA6</accession>
<dbReference type="Proteomes" id="UP001234178">
    <property type="component" value="Unassembled WGS sequence"/>
</dbReference>
<keyword evidence="2" id="KW-1185">Reference proteome</keyword>